<evidence type="ECO:0000256" key="2">
    <source>
        <dbReference type="ARBA" id="ARBA00022670"/>
    </source>
</evidence>
<dbReference type="Gene3D" id="2.30.42.10">
    <property type="match status" value="1"/>
</dbReference>
<evidence type="ECO:0000259" key="8">
    <source>
        <dbReference type="SMART" id="SM00245"/>
    </source>
</evidence>
<dbReference type="InterPro" id="IPR029045">
    <property type="entry name" value="ClpP/crotonase-like_dom_sf"/>
</dbReference>
<gene>
    <name evidence="9" type="primary">ctpA</name>
    <name evidence="9" type="ORF">Pla133_24910</name>
</gene>
<accession>A0A518BKB6</accession>
<dbReference type="CDD" id="cd07560">
    <property type="entry name" value="Peptidase_S41_CPP"/>
    <property type="match status" value="1"/>
</dbReference>
<dbReference type="Gene3D" id="3.90.226.10">
    <property type="entry name" value="2-enoyl-CoA Hydratase, Chain A, domain 1"/>
    <property type="match status" value="1"/>
</dbReference>
<dbReference type="GO" id="GO:0030288">
    <property type="term" value="C:outer membrane-bounded periplasmic space"/>
    <property type="evidence" value="ECO:0007669"/>
    <property type="project" value="TreeGrafter"/>
</dbReference>
<dbReference type="SMART" id="SM00228">
    <property type="entry name" value="PDZ"/>
    <property type="match status" value="1"/>
</dbReference>
<dbReference type="RefSeq" id="WP_145065550.1">
    <property type="nucleotide sequence ID" value="NZ_CP036287.1"/>
</dbReference>
<reference evidence="9 10" key="1">
    <citation type="submission" date="2019-02" db="EMBL/GenBank/DDBJ databases">
        <title>Deep-cultivation of Planctomycetes and their phenomic and genomic characterization uncovers novel biology.</title>
        <authorList>
            <person name="Wiegand S."/>
            <person name="Jogler M."/>
            <person name="Boedeker C."/>
            <person name="Pinto D."/>
            <person name="Vollmers J."/>
            <person name="Rivas-Marin E."/>
            <person name="Kohn T."/>
            <person name="Peeters S.H."/>
            <person name="Heuer A."/>
            <person name="Rast P."/>
            <person name="Oberbeckmann S."/>
            <person name="Bunk B."/>
            <person name="Jeske O."/>
            <person name="Meyerdierks A."/>
            <person name="Storesund J.E."/>
            <person name="Kallscheuer N."/>
            <person name="Luecker S."/>
            <person name="Lage O.M."/>
            <person name="Pohl T."/>
            <person name="Merkel B.J."/>
            <person name="Hornburger P."/>
            <person name="Mueller R.-W."/>
            <person name="Bruemmer F."/>
            <person name="Labrenz M."/>
            <person name="Spormann A.M."/>
            <person name="Op den Camp H."/>
            <person name="Overmann J."/>
            <person name="Amann R."/>
            <person name="Jetten M.S.M."/>
            <person name="Mascher T."/>
            <person name="Medema M.H."/>
            <person name="Devos D.P."/>
            <person name="Kaster A.-K."/>
            <person name="Ovreas L."/>
            <person name="Rohde M."/>
            <person name="Galperin M.Y."/>
            <person name="Jogler C."/>
        </authorList>
    </citation>
    <scope>NUCLEOTIDE SEQUENCE [LARGE SCALE GENOMIC DNA]</scope>
    <source>
        <strain evidence="9 10">Pla133</strain>
    </source>
</reference>
<evidence type="ECO:0000256" key="3">
    <source>
        <dbReference type="ARBA" id="ARBA00022801"/>
    </source>
</evidence>
<dbReference type="InterPro" id="IPR004447">
    <property type="entry name" value="Peptidase_S41A"/>
</dbReference>
<dbReference type="Proteomes" id="UP000316921">
    <property type="component" value="Chromosome"/>
</dbReference>
<name>A0A518BKB6_9BACT</name>
<dbReference type="GO" id="GO:0007165">
    <property type="term" value="P:signal transduction"/>
    <property type="evidence" value="ECO:0007669"/>
    <property type="project" value="TreeGrafter"/>
</dbReference>
<dbReference type="EMBL" id="CP036287">
    <property type="protein sequence ID" value="QDU67408.1"/>
    <property type="molecule type" value="Genomic_DNA"/>
</dbReference>
<dbReference type="NCBIfam" id="TIGR00225">
    <property type="entry name" value="prc"/>
    <property type="match status" value="1"/>
</dbReference>
<keyword evidence="10" id="KW-1185">Reference proteome</keyword>
<keyword evidence="2 5" id="KW-0645">Protease</keyword>
<dbReference type="SMART" id="SM00245">
    <property type="entry name" value="TSPc"/>
    <property type="match status" value="1"/>
</dbReference>
<feature type="domain" description="PDZ" evidence="7">
    <location>
        <begin position="328"/>
        <end position="401"/>
    </location>
</feature>
<feature type="domain" description="Tail specific protease" evidence="8">
    <location>
        <begin position="411"/>
        <end position="645"/>
    </location>
</feature>
<dbReference type="Gene3D" id="3.30.750.44">
    <property type="match status" value="1"/>
</dbReference>
<comment type="similarity">
    <text evidence="1 5">Belongs to the peptidase S41A family.</text>
</comment>
<feature type="signal peptide" evidence="6">
    <location>
        <begin position="1"/>
        <end position="22"/>
    </location>
</feature>
<dbReference type="SUPFAM" id="SSF52096">
    <property type="entry name" value="ClpP/crotonase"/>
    <property type="match status" value="1"/>
</dbReference>
<dbReference type="AlphaFoldDB" id="A0A518BKB6"/>
<proteinExistence type="inferred from homology"/>
<dbReference type="PANTHER" id="PTHR32060:SF30">
    <property type="entry name" value="CARBOXY-TERMINAL PROCESSING PROTEASE CTPA"/>
    <property type="match status" value="1"/>
</dbReference>
<evidence type="ECO:0000313" key="9">
    <source>
        <dbReference type="EMBL" id="QDU67408.1"/>
    </source>
</evidence>
<evidence type="ECO:0000256" key="4">
    <source>
        <dbReference type="ARBA" id="ARBA00022825"/>
    </source>
</evidence>
<dbReference type="GO" id="GO:0004252">
    <property type="term" value="F:serine-type endopeptidase activity"/>
    <property type="evidence" value="ECO:0007669"/>
    <property type="project" value="UniProtKB-EC"/>
</dbReference>
<evidence type="ECO:0000256" key="1">
    <source>
        <dbReference type="ARBA" id="ARBA00009179"/>
    </source>
</evidence>
<dbReference type="GO" id="GO:0006508">
    <property type="term" value="P:proteolysis"/>
    <property type="evidence" value="ECO:0007669"/>
    <property type="project" value="UniProtKB-KW"/>
</dbReference>
<dbReference type="CDD" id="cd06782">
    <property type="entry name" value="cpPDZ_CPP-like"/>
    <property type="match status" value="1"/>
</dbReference>
<evidence type="ECO:0000256" key="5">
    <source>
        <dbReference type="RuleBase" id="RU004404"/>
    </source>
</evidence>
<dbReference type="SUPFAM" id="SSF50156">
    <property type="entry name" value="PDZ domain-like"/>
    <property type="match status" value="1"/>
</dbReference>
<keyword evidence="4 5" id="KW-0720">Serine protease</keyword>
<keyword evidence="3 5" id="KW-0378">Hydrolase</keyword>
<dbReference type="PANTHER" id="PTHR32060">
    <property type="entry name" value="TAIL-SPECIFIC PROTEASE"/>
    <property type="match status" value="1"/>
</dbReference>
<evidence type="ECO:0000256" key="6">
    <source>
        <dbReference type="SAM" id="SignalP"/>
    </source>
</evidence>
<dbReference type="KEGG" id="pbap:Pla133_24910"/>
<protein>
    <submittedName>
        <fullName evidence="9">Carboxy-terminal processing protease CtpA</fullName>
        <ecNumber evidence="9">3.4.21.102</ecNumber>
    </submittedName>
</protein>
<organism evidence="9 10">
    <name type="scientific">Engelhardtia mirabilis</name>
    <dbReference type="NCBI Taxonomy" id="2528011"/>
    <lineage>
        <taxon>Bacteria</taxon>
        <taxon>Pseudomonadati</taxon>
        <taxon>Planctomycetota</taxon>
        <taxon>Planctomycetia</taxon>
        <taxon>Planctomycetia incertae sedis</taxon>
        <taxon>Engelhardtia</taxon>
    </lineage>
</organism>
<evidence type="ECO:0000259" key="7">
    <source>
        <dbReference type="SMART" id="SM00228"/>
    </source>
</evidence>
<dbReference type="InterPro" id="IPR036034">
    <property type="entry name" value="PDZ_sf"/>
</dbReference>
<dbReference type="InterPro" id="IPR005151">
    <property type="entry name" value="Tail-specific_protease"/>
</dbReference>
<dbReference type="InterPro" id="IPR001478">
    <property type="entry name" value="PDZ"/>
</dbReference>
<keyword evidence="6" id="KW-0732">Signal</keyword>
<dbReference type="Pfam" id="PF03572">
    <property type="entry name" value="Peptidase_S41"/>
    <property type="match status" value="1"/>
</dbReference>
<dbReference type="EC" id="3.4.21.102" evidence="9"/>
<sequence length="825" mass="90396" precursor="true">MPRSKILATLAALPLLTLTAAAAFQDGLATLVDIQVERANSRGPEQVWQQALALRDAAGPSESAALDTTLDGMVAGEAPLGESGLLLVSAARLQGEDPIGESLDALQAGLLGLARTASPAGASAAINMLGARAFKARPREARVDLSQSLLAIGEGGERPAPVRIAAALSAHAVGGGTERRQARQQLLDFLGSEDAEVRGLAALGLASINEEIAGELELELERLTQLPGDKAELANVYLKLERDRRLRDRKVRELQDRLDRELLPPELARIAAAMEMIEERHLDGELYSRDDLADAALSGLMRSLDEHSAYLAPEVYATFVQDLEAEYGGIGAYVGIDPADNLFTITRPIYSGPAYRAGLMTDDKIVRVDDWPTLGEDQEDVIKRLKGQPGTHVKLYIWRRGMDPGLIDRPTDDMIVELDRAIIEIPAVHWQMLPGGIGMVELSTFSRVAASELEDALDQMIDQGLTGLILDLRRNGGGLLTEAVRVADLFLPRGLKVVTADYRGEAPQSLYTQRPPVLAPGVPMTVLTSRFTASASEIVSGALQDHERATIVGERTFGKGSVQNLETLIGSFDDRFIDENRNGRYDDWEPLVGDFDEDGEFDFAPRLKLTIARYLLPSGRSIHRELDADGNVLSEGGVRPDLEVMLKRIDGWRIEEQLDLIGRGLHRKYVNDHWDQYEDLFVKIAEGDNRDTSLYPDFDEFYESLNTGAPRDDVRSLLRREIRRRVQDNRGGEFPMGDYEEDEQAQAAVEFLLGQTGREVAQFPEYVAAFNKVDPGGPLLASADTSREALRSALSLVREARAARGDVSPEELDALLAALRELGYE</sequence>
<evidence type="ECO:0000313" key="10">
    <source>
        <dbReference type="Proteomes" id="UP000316921"/>
    </source>
</evidence>
<feature type="chain" id="PRO_5021991089" evidence="6">
    <location>
        <begin position="23"/>
        <end position="825"/>
    </location>
</feature>